<evidence type="ECO:0008006" key="4">
    <source>
        <dbReference type="Google" id="ProtNLM"/>
    </source>
</evidence>
<keyword evidence="3" id="KW-1185">Reference proteome</keyword>
<feature type="compositionally biased region" description="Basic residues" evidence="1">
    <location>
        <begin position="14"/>
        <end position="29"/>
    </location>
</feature>
<feature type="region of interest" description="Disordered" evidence="1">
    <location>
        <begin position="1"/>
        <end position="33"/>
    </location>
</feature>
<proteinExistence type="predicted"/>
<evidence type="ECO:0000256" key="1">
    <source>
        <dbReference type="SAM" id="MobiDB-lite"/>
    </source>
</evidence>
<dbReference type="EMBL" id="JALJOT010000004">
    <property type="protein sequence ID" value="KAK9915608.1"/>
    <property type="molecule type" value="Genomic_DNA"/>
</dbReference>
<evidence type="ECO:0000313" key="3">
    <source>
        <dbReference type="Proteomes" id="UP001491310"/>
    </source>
</evidence>
<dbReference type="Proteomes" id="UP001491310">
    <property type="component" value="Unassembled WGS sequence"/>
</dbReference>
<reference evidence="2 3" key="1">
    <citation type="journal article" date="2024" name="Nat. Commun.">
        <title>Phylogenomics reveals the evolutionary origins of lichenization in chlorophyte algae.</title>
        <authorList>
            <person name="Puginier C."/>
            <person name="Libourel C."/>
            <person name="Otte J."/>
            <person name="Skaloud P."/>
            <person name="Haon M."/>
            <person name="Grisel S."/>
            <person name="Petersen M."/>
            <person name="Berrin J.G."/>
            <person name="Delaux P.M."/>
            <person name="Dal Grande F."/>
            <person name="Keller J."/>
        </authorList>
    </citation>
    <scope>NUCLEOTIDE SEQUENCE [LARGE SCALE GENOMIC DNA]</scope>
    <source>
        <strain evidence="2 3">SAG 216-7</strain>
    </source>
</reference>
<organism evidence="2 3">
    <name type="scientific">Coccomyxa subellipsoidea</name>
    <dbReference type="NCBI Taxonomy" id="248742"/>
    <lineage>
        <taxon>Eukaryota</taxon>
        <taxon>Viridiplantae</taxon>
        <taxon>Chlorophyta</taxon>
        <taxon>core chlorophytes</taxon>
        <taxon>Trebouxiophyceae</taxon>
        <taxon>Trebouxiophyceae incertae sedis</taxon>
        <taxon>Coccomyxaceae</taxon>
        <taxon>Coccomyxa</taxon>
    </lineage>
</organism>
<evidence type="ECO:0000313" key="2">
    <source>
        <dbReference type="EMBL" id="KAK9915608.1"/>
    </source>
</evidence>
<feature type="compositionally biased region" description="Basic and acidic residues" evidence="1">
    <location>
        <begin position="1"/>
        <end position="13"/>
    </location>
</feature>
<accession>A0ABR2YUX4</accession>
<sequence>MSSKTEKKREKNKREKNRQRQKAYRKRQKERAETTELAFYLMSKQATDLTIEIERLQKAVQSTTRSVKRAKPAPQDSSKITVAVAWGEGDAPMQLTTGELQAFTVHHMALIWRGLVRNMAVCLPEAEHQPQGRLARRSEALSAEACALMWALMDLNPAVMASFFSCDLEQPTQPRCTTMWKWSSILDRLQLNPEQCLALATTRRVLLANVGVLLAERKQLVAQAKDVAWVGGIGSSDLENVVEHMRSNSEATQLCTFYYIVDAYEV</sequence>
<name>A0ABR2YUX4_9CHLO</name>
<gene>
    <name evidence="2" type="ORF">WJX75_001436</name>
</gene>
<comment type="caution">
    <text evidence="2">The sequence shown here is derived from an EMBL/GenBank/DDBJ whole genome shotgun (WGS) entry which is preliminary data.</text>
</comment>
<protein>
    <recommendedName>
        <fullName evidence="4">BZIP domain-containing protein</fullName>
    </recommendedName>
</protein>